<dbReference type="Proteomes" id="UP000461443">
    <property type="component" value="Unassembled WGS sequence"/>
</dbReference>
<dbReference type="GO" id="GO:0016020">
    <property type="term" value="C:membrane"/>
    <property type="evidence" value="ECO:0007669"/>
    <property type="project" value="UniProtKB-SubCell"/>
</dbReference>
<evidence type="ECO:0000256" key="1">
    <source>
        <dbReference type="ARBA" id="ARBA00004141"/>
    </source>
</evidence>
<keyword evidence="6" id="KW-1185">Reference proteome</keyword>
<dbReference type="SUPFAM" id="SSF161098">
    <property type="entry name" value="MetI-like"/>
    <property type="match status" value="1"/>
</dbReference>
<reference evidence="5 6" key="2">
    <citation type="submission" date="2020-02" db="EMBL/GenBank/DDBJ databases">
        <title>The new genus of Enterobacteriales.</title>
        <authorList>
            <person name="Kim I.S."/>
        </authorList>
    </citation>
    <scope>NUCLEOTIDE SEQUENCE [LARGE SCALE GENOMIC DNA]</scope>
    <source>
        <strain evidence="5 6">SAP-6</strain>
    </source>
</reference>
<evidence type="ECO:0000313" key="5">
    <source>
        <dbReference type="EMBL" id="NDL63843.1"/>
    </source>
</evidence>
<evidence type="ECO:0000256" key="4">
    <source>
        <dbReference type="ARBA" id="ARBA00023136"/>
    </source>
</evidence>
<sequence length="72" mass="7508">MGAVFSASRAGSPLLISLLSPLDNRLLAAKPAFAVNAGAYTAESIRARILPIHLEQMDAARAIGMAYPPSTL</sequence>
<keyword evidence="3" id="KW-1133">Transmembrane helix</keyword>
<accession>A0A845SFN2</accession>
<comment type="caution">
    <text evidence="5">The sequence shown here is derived from an EMBL/GenBank/DDBJ whole genome shotgun (WGS) entry which is preliminary data.</text>
</comment>
<evidence type="ECO:0000256" key="2">
    <source>
        <dbReference type="ARBA" id="ARBA00022692"/>
    </source>
</evidence>
<evidence type="ECO:0000256" key="3">
    <source>
        <dbReference type="ARBA" id="ARBA00022989"/>
    </source>
</evidence>
<proteinExistence type="predicted"/>
<organism evidence="5 6">
    <name type="scientific">Acerihabitans arboris</name>
    <dbReference type="NCBI Taxonomy" id="2691583"/>
    <lineage>
        <taxon>Bacteria</taxon>
        <taxon>Pseudomonadati</taxon>
        <taxon>Pseudomonadota</taxon>
        <taxon>Gammaproteobacteria</taxon>
        <taxon>Enterobacterales</taxon>
        <taxon>Pectobacteriaceae</taxon>
        <taxon>Acerihabitans</taxon>
    </lineage>
</organism>
<dbReference type="AlphaFoldDB" id="A0A845SFN2"/>
<dbReference type="RefSeq" id="WP_162366558.1">
    <property type="nucleotide sequence ID" value="NZ_WUBS01000009.1"/>
</dbReference>
<keyword evidence="2" id="KW-0812">Transmembrane</keyword>
<comment type="subcellular location">
    <subcellularLocation>
        <location evidence="1">Membrane</location>
        <topology evidence="1">Multi-pass membrane protein</topology>
    </subcellularLocation>
</comment>
<gene>
    <name evidence="5" type="ORF">GRH90_13930</name>
</gene>
<dbReference type="EMBL" id="WUBS01000009">
    <property type="protein sequence ID" value="NDL63843.1"/>
    <property type="molecule type" value="Genomic_DNA"/>
</dbReference>
<dbReference type="InterPro" id="IPR035906">
    <property type="entry name" value="MetI-like_sf"/>
</dbReference>
<keyword evidence="4" id="KW-0472">Membrane</keyword>
<name>A0A845SFN2_9GAMM</name>
<reference evidence="5 6" key="1">
    <citation type="submission" date="2019-12" db="EMBL/GenBank/DDBJ databases">
        <authorList>
            <person name="Lee S.D."/>
        </authorList>
    </citation>
    <scope>NUCLEOTIDE SEQUENCE [LARGE SCALE GENOMIC DNA]</scope>
    <source>
        <strain evidence="5 6">SAP-6</strain>
    </source>
</reference>
<protein>
    <submittedName>
        <fullName evidence="5">Uncharacterized protein</fullName>
    </submittedName>
</protein>
<evidence type="ECO:0000313" key="6">
    <source>
        <dbReference type="Proteomes" id="UP000461443"/>
    </source>
</evidence>